<comment type="caution">
    <text evidence="2">The sequence shown here is derived from an EMBL/GenBank/DDBJ whole genome shotgun (WGS) entry which is preliminary data.</text>
</comment>
<dbReference type="Gene3D" id="3.40.50.2000">
    <property type="entry name" value="Glycogen Phosphorylase B"/>
    <property type="match status" value="2"/>
</dbReference>
<dbReference type="CDD" id="cd03801">
    <property type="entry name" value="GT4_PimA-like"/>
    <property type="match status" value="1"/>
</dbReference>
<sequence length="358" mass="39695">MSGIAFYAPLKSPNHPIPSGEREMARNLIRALSSRGYDVELSSEFRSLEKKGHLDAQTLLMAQAETEISALKTRRDWSAWVTYHSYYKAPDLLGPALSKALNIPYFVIEATRASKRLGGPWDGFEKAAVRVCETADVLFHVTQRDAVALRPHIRSDQSLMHLAPFLDIECLPAISQGPRDPVILIVGMMREGDKLASYEIAADVLHTLEYGQWRVEIAGDGPARAKVENLMAPFGERISFLGALDKQTLQLAYRRARALLWPGMNEAFGMVYLEAQAQGVPVVAENRSGVSDVVASDGLFAIGEHAVLAQDLKRLLNDNEYHARRTQVAREKIQAHHLLGAARDTLWGAMARYLPEVA</sequence>
<gene>
    <name evidence="2" type="ORF">CLV88_109138</name>
</gene>
<feature type="domain" description="Glycosyl transferase family 1" evidence="1">
    <location>
        <begin position="201"/>
        <end position="331"/>
    </location>
</feature>
<organism evidence="2 3">
    <name type="scientific">Shimia abyssi</name>
    <dbReference type="NCBI Taxonomy" id="1662395"/>
    <lineage>
        <taxon>Bacteria</taxon>
        <taxon>Pseudomonadati</taxon>
        <taxon>Pseudomonadota</taxon>
        <taxon>Alphaproteobacteria</taxon>
        <taxon>Rhodobacterales</taxon>
        <taxon>Roseobacteraceae</taxon>
    </lineage>
</organism>
<dbReference type="Pfam" id="PF00534">
    <property type="entry name" value="Glycos_transf_1"/>
    <property type="match status" value="1"/>
</dbReference>
<evidence type="ECO:0000313" key="3">
    <source>
        <dbReference type="Proteomes" id="UP000240418"/>
    </source>
</evidence>
<dbReference type="Proteomes" id="UP000240418">
    <property type="component" value="Unassembled WGS sequence"/>
</dbReference>
<dbReference type="GO" id="GO:0016757">
    <property type="term" value="F:glycosyltransferase activity"/>
    <property type="evidence" value="ECO:0007669"/>
    <property type="project" value="InterPro"/>
</dbReference>
<dbReference type="SUPFAM" id="SSF53756">
    <property type="entry name" value="UDP-Glycosyltransferase/glycogen phosphorylase"/>
    <property type="match status" value="1"/>
</dbReference>
<dbReference type="InterPro" id="IPR050194">
    <property type="entry name" value="Glycosyltransferase_grp1"/>
</dbReference>
<dbReference type="RefSeq" id="WP_106609118.1">
    <property type="nucleotide sequence ID" value="NZ_PYGJ01000009.1"/>
</dbReference>
<protein>
    <submittedName>
        <fullName evidence="2">Glycosyltransferase involved in cell wall biosynthesis</fullName>
    </submittedName>
</protein>
<dbReference type="InterPro" id="IPR001296">
    <property type="entry name" value="Glyco_trans_1"/>
</dbReference>
<evidence type="ECO:0000259" key="1">
    <source>
        <dbReference type="Pfam" id="PF00534"/>
    </source>
</evidence>
<proteinExistence type="predicted"/>
<name>A0A2P8FAK1_9RHOB</name>
<reference evidence="2 3" key="1">
    <citation type="submission" date="2018-03" db="EMBL/GenBank/DDBJ databases">
        <title>Genomic Encyclopedia of Archaeal and Bacterial Type Strains, Phase II (KMG-II): from individual species to whole genera.</title>
        <authorList>
            <person name="Goeker M."/>
        </authorList>
    </citation>
    <scope>NUCLEOTIDE SEQUENCE [LARGE SCALE GENOMIC DNA]</scope>
    <source>
        <strain evidence="2 3">DSM 100673</strain>
    </source>
</reference>
<dbReference type="PANTHER" id="PTHR45947">
    <property type="entry name" value="SULFOQUINOVOSYL TRANSFERASE SQD2"/>
    <property type="match status" value="1"/>
</dbReference>
<dbReference type="PANTHER" id="PTHR45947:SF3">
    <property type="entry name" value="SULFOQUINOVOSYL TRANSFERASE SQD2"/>
    <property type="match status" value="1"/>
</dbReference>
<dbReference type="OrthoDB" id="5443996at2"/>
<evidence type="ECO:0000313" key="2">
    <source>
        <dbReference type="EMBL" id="PSL18753.1"/>
    </source>
</evidence>
<keyword evidence="3" id="KW-1185">Reference proteome</keyword>
<dbReference type="EMBL" id="PYGJ01000009">
    <property type="protein sequence ID" value="PSL18753.1"/>
    <property type="molecule type" value="Genomic_DNA"/>
</dbReference>
<keyword evidence="2" id="KW-0808">Transferase</keyword>
<dbReference type="AlphaFoldDB" id="A0A2P8FAK1"/>
<accession>A0A2P8FAK1</accession>